<organism evidence="2 3">
    <name type="scientific">Verticillium longisporum</name>
    <name type="common">Verticillium dahliae var. longisporum</name>
    <dbReference type="NCBI Taxonomy" id="100787"/>
    <lineage>
        <taxon>Eukaryota</taxon>
        <taxon>Fungi</taxon>
        <taxon>Dikarya</taxon>
        <taxon>Ascomycota</taxon>
        <taxon>Pezizomycotina</taxon>
        <taxon>Sordariomycetes</taxon>
        <taxon>Hypocreomycetidae</taxon>
        <taxon>Glomerellales</taxon>
        <taxon>Plectosphaerellaceae</taxon>
        <taxon>Verticillium</taxon>
    </lineage>
</organism>
<dbReference type="GO" id="GO:0008017">
    <property type="term" value="F:microtubule binding"/>
    <property type="evidence" value="ECO:0007669"/>
    <property type="project" value="InterPro"/>
</dbReference>
<name>A0A0G4NB64_VERLO</name>
<feature type="coiled-coil region" evidence="1">
    <location>
        <begin position="80"/>
        <end position="107"/>
    </location>
</feature>
<dbReference type="GO" id="GO:1990023">
    <property type="term" value="C:mitotic spindle midzone"/>
    <property type="evidence" value="ECO:0007669"/>
    <property type="project" value="TreeGrafter"/>
</dbReference>
<dbReference type="GO" id="GO:0005737">
    <property type="term" value="C:cytoplasm"/>
    <property type="evidence" value="ECO:0007669"/>
    <property type="project" value="TreeGrafter"/>
</dbReference>
<reference evidence="3" key="1">
    <citation type="submission" date="2015-05" db="EMBL/GenBank/DDBJ databases">
        <authorList>
            <person name="Fogelqvist Johan"/>
        </authorList>
    </citation>
    <scope>NUCLEOTIDE SEQUENCE [LARGE SCALE GENOMIC DNA]</scope>
</reference>
<dbReference type="EMBL" id="CVQI01033610">
    <property type="protein sequence ID" value="CRK43826.1"/>
    <property type="molecule type" value="Genomic_DNA"/>
</dbReference>
<feature type="non-terminal residue" evidence="2">
    <location>
        <position position="199"/>
    </location>
</feature>
<dbReference type="Proteomes" id="UP000045706">
    <property type="component" value="Unassembled WGS sequence"/>
</dbReference>
<evidence type="ECO:0000313" key="2">
    <source>
        <dbReference type="EMBL" id="CRK43826.1"/>
    </source>
</evidence>
<dbReference type="PANTHER" id="PTHR19321">
    <property type="entry name" value="PROTEIN REGULATOR OF CYTOKINESIS 1 PRC1-RELATED"/>
    <property type="match status" value="1"/>
</dbReference>
<dbReference type="GO" id="GO:0051256">
    <property type="term" value="P:mitotic spindle midzone assembly"/>
    <property type="evidence" value="ECO:0007669"/>
    <property type="project" value="TreeGrafter"/>
</dbReference>
<proteinExistence type="predicted"/>
<evidence type="ECO:0000313" key="3">
    <source>
        <dbReference type="Proteomes" id="UP000045706"/>
    </source>
</evidence>
<protein>
    <submittedName>
        <fullName evidence="2">Uncharacterized protein</fullName>
    </submittedName>
</protein>
<feature type="non-terminal residue" evidence="2">
    <location>
        <position position="1"/>
    </location>
</feature>
<dbReference type="InterPro" id="IPR007145">
    <property type="entry name" value="MAP65_Ase1_PRC1"/>
</dbReference>
<dbReference type="PANTHER" id="PTHR19321:SF41">
    <property type="entry name" value="FASCETTO-RELATED"/>
    <property type="match status" value="1"/>
</dbReference>
<sequence>IALPPTAPNQSVPPSFDLSPTYVDKLDNEFTRVYEEYTRRVANIKSLCEHIIQLWAELGTPQAQTDGAIVKYYRDSPEQLGLHEEDVNRLRQKRDKLADEKKNREKHLVSLRAAVEALWEKLGVDNGERKSFLNANRGCGLRQINEFEDELARLNELKRQNLHLFVEDARYKLQELWDALYLSEDEMLEFTPAFSDVYS</sequence>
<dbReference type="Pfam" id="PF03999">
    <property type="entry name" value="MAP65_ASE1"/>
    <property type="match status" value="1"/>
</dbReference>
<evidence type="ECO:0000256" key="1">
    <source>
        <dbReference type="SAM" id="Coils"/>
    </source>
</evidence>
<keyword evidence="1" id="KW-0175">Coiled coil</keyword>
<accession>A0A0G4NB64</accession>
<dbReference type="AlphaFoldDB" id="A0A0G4NB64"/>
<gene>
    <name evidence="2" type="ORF">BN1723_019302</name>
</gene>